<dbReference type="GeneID" id="97609020"/>
<proteinExistence type="predicted"/>
<accession>A0A2V2N519</accession>
<dbReference type="InterPro" id="IPR006639">
    <property type="entry name" value="Preselin/SPP"/>
</dbReference>
<evidence type="ECO:0000313" key="7">
    <source>
        <dbReference type="Proteomes" id="UP000245934"/>
    </source>
</evidence>
<sequence>MRSKEQFRELLALLAMPVMLLAVGIGSVLLAVPMTASGYVVFEDPESLSNPIWFIAMLLVFTGFLLVLIRYKFKRFLDWIIRISLFIAYIYVFSGLAGLITNLDIALVFGIIAAACATLLLWKYPEWYVVDILGVLLAAGVASMFGISLEPVPVILLLILLALYDAISVYKTKHMLTLADGVIEGRMPIMVVVPKKQGYSFIRDGIGGTISPDEKLETDSPKHDRAAYLMGLGDLIMPSILVTSAAVFMPGGGLGIFSIPSIGALIGSLAGLYILLRSVQSGKPQAGLPPLNGGAILGFLIGWMLMNFT</sequence>
<feature type="transmembrane region" description="Helical" evidence="5">
    <location>
        <begin position="288"/>
        <end position="306"/>
    </location>
</feature>
<feature type="transmembrane region" description="Helical" evidence="5">
    <location>
        <begin position="153"/>
        <end position="170"/>
    </location>
</feature>
<keyword evidence="4 5" id="KW-0472">Membrane</keyword>
<dbReference type="Pfam" id="PF06550">
    <property type="entry name" value="SPP"/>
    <property type="match status" value="1"/>
</dbReference>
<keyword evidence="2 5" id="KW-0812">Transmembrane</keyword>
<dbReference type="InterPro" id="IPR010545">
    <property type="entry name" value="SPP"/>
</dbReference>
<dbReference type="RefSeq" id="WP_109940250.1">
    <property type="nucleotide sequence ID" value="NZ_CP176366.1"/>
</dbReference>
<dbReference type="EMBL" id="QGMZ01000012">
    <property type="protein sequence ID" value="PWR75172.1"/>
    <property type="molecule type" value="Genomic_DNA"/>
</dbReference>
<dbReference type="AlphaFoldDB" id="A0A2V2N519"/>
<reference evidence="6 7" key="1">
    <citation type="submission" date="2018-05" db="EMBL/GenBank/DDBJ databases">
        <title>Draft genome of Methanospirillum stamsii Pt1.</title>
        <authorList>
            <person name="Dueholm M.S."/>
            <person name="Nielsen P.H."/>
            <person name="Bakmann L.F."/>
            <person name="Otzen D.E."/>
        </authorList>
    </citation>
    <scope>NUCLEOTIDE SEQUENCE [LARGE SCALE GENOMIC DNA]</scope>
    <source>
        <strain evidence="6 7">Pt1</strain>
    </source>
</reference>
<feature type="transmembrane region" description="Helical" evidence="5">
    <location>
        <begin position="226"/>
        <end position="248"/>
    </location>
</feature>
<feature type="transmembrane region" description="Helical" evidence="5">
    <location>
        <begin position="76"/>
        <end position="99"/>
    </location>
</feature>
<dbReference type="GO" id="GO:0012505">
    <property type="term" value="C:endomembrane system"/>
    <property type="evidence" value="ECO:0007669"/>
    <property type="project" value="UniProtKB-SubCell"/>
</dbReference>
<comment type="caution">
    <text evidence="6">The sequence shown here is derived from an EMBL/GenBank/DDBJ whole genome shotgun (WGS) entry which is preliminary data.</text>
</comment>
<dbReference type="SMART" id="SM00730">
    <property type="entry name" value="PSN"/>
    <property type="match status" value="1"/>
</dbReference>
<evidence type="ECO:0000256" key="3">
    <source>
        <dbReference type="ARBA" id="ARBA00022989"/>
    </source>
</evidence>
<feature type="transmembrane region" description="Helical" evidence="5">
    <location>
        <begin position="12"/>
        <end position="32"/>
    </location>
</feature>
<dbReference type="Proteomes" id="UP000245934">
    <property type="component" value="Unassembled WGS sequence"/>
</dbReference>
<keyword evidence="7" id="KW-1185">Reference proteome</keyword>
<dbReference type="NCBIfam" id="NF041679">
    <property type="entry name" value="IMP_arch_presen"/>
    <property type="match status" value="1"/>
</dbReference>
<evidence type="ECO:0000313" key="6">
    <source>
        <dbReference type="EMBL" id="PWR75172.1"/>
    </source>
</evidence>
<organism evidence="6 7">
    <name type="scientific">Methanospirillum stamsii</name>
    <dbReference type="NCBI Taxonomy" id="1277351"/>
    <lineage>
        <taxon>Archaea</taxon>
        <taxon>Methanobacteriati</taxon>
        <taxon>Methanobacteriota</taxon>
        <taxon>Stenosarchaea group</taxon>
        <taxon>Methanomicrobia</taxon>
        <taxon>Methanomicrobiales</taxon>
        <taxon>Methanospirillaceae</taxon>
        <taxon>Methanospirillum</taxon>
    </lineage>
</organism>
<dbReference type="GO" id="GO:0016020">
    <property type="term" value="C:membrane"/>
    <property type="evidence" value="ECO:0007669"/>
    <property type="project" value="InterPro"/>
</dbReference>
<protein>
    <submittedName>
        <fullName evidence="6">Uncharacterized protein</fullName>
    </submittedName>
</protein>
<feature type="transmembrane region" description="Helical" evidence="5">
    <location>
        <begin position="129"/>
        <end position="147"/>
    </location>
</feature>
<dbReference type="OrthoDB" id="241093at2157"/>
<comment type="subcellular location">
    <subcellularLocation>
        <location evidence="1">Endomembrane system</location>
        <topology evidence="1">Multi-pass membrane protein</topology>
    </subcellularLocation>
</comment>
<name>A0A2V2N519_9EURY</name>
<keyword evidence="3 5" id="KW-1133">Transmembrane helix</keyword>
<evidence type="ECO:0000256" key="5">
    <source>
        <dbReference type="SAM" id="Phobius"/>
    </source>
</evidence>
<gene>
    <name evidence="6" type="ORF">DLD82_06210</name>
</gene>
<evidence type="ECO:0000256" key="4">
    <source>
        <dbReference type="ARBA" id="ARBA00023136"/>
    </source>
</evidence>
<dbReference type="GO" id="GO:0042500">
    <property type="term" value="F:aspartic endopeptidase activity, intramembrane cleaving"/>
    <property type="evidence" value="ECO:0007669"/>
    <property type="project" value="InterPro"/>
</dbReference>
<feature type="transmembrane region" description="Helical" evidence="5">
    <location>
        <begin position="105"/>
        <end position="122"/>
    </location>
</feature>
<evidence type="ECO:0000256" key="1">
    <source>
        <dbReference type="ARBA" id="ARBA00004127"/>
    </source>
</evidence>
<feature type="transmembrane region" description="Helical" evidence="5">
    <location>
        <begin position="52"/>
        <end position="69"/>
    </location>
</feature>
<evidence type="ECO:0000256" key="2">
    <source>
        <dbReference type="ARBA" id="ARBA00022692"/>
    </source>
</evidence>
<feature type="transmembrane region" description="Helical" evidence="5">
    <location>
        <begin position="254"/>
        <end position="276"/>
    </location>
</feature>